<proteinExistence type="predicted"/>
<dbReference type="Pfam" id="PF08241">
    <property type="entry name" value="Methyltransf_11"/>
    <property type="match status" value="1"/>
</dbReference>
<dbReference type="OrthoDB" id="1417142at2"/>
<sequence length="224" mass="25778">MEKEIIKDVIEWDIANWSRAICYWHKNVTITHKKHQCLELGATRGGLSLWLAIHGNQVLCTDLKNPEKWASGLHQKYNCQNITYAALDATDIPYDQQFDIIVFKSILGGISQDNRNEYKAKTINEIHKALKPGGMLLFAENLASTRLHRILRRKYGTPKWNYLEMHEVDEIFSSFKSLKYTTTGFFGCFGRTEKQKNILGKIDGLLEFLIPKGKRYILSGIAIK</sequence>
<gene>
    <name evidence="2" type="ORF">SAMN04488101_106188</name>
</gene>
<reference evidence="2 3" key="1">
    <citation type="submission" date="2017-04" db="EMBL/GenBank/DDBJ databases">
        <authorList>
            <person name="Afonso C.L."/>
            <person name="Miller P.J."/>
            <person name="Scott M.A."/>
            <person name="Spackman E."/>
            <person name="Goraichik I."/>
            <person name="Dimitrov K.M."/>
            <person name="Suarez D.L."/>
            <person name="Swayne D.E."/>
        </authorList>
    </citation>
    <scope>NUCLEOTIDE SEQUENCE [LARGE SCALE GENOMIC DNA]</scope>
    <source>
        <strain evidence="2 3">DSM 19625</strain>
    </source>
</reference>
<evidence type="ECO:0000259" key="1">
    <source>
        <dbReference type="Pfam" id="PF08241"/>
    </source>
</evidence>
<keyword evidence="3" id="KW-1185">Reference proteome</keyword>
<dbReference type="InterPro" id="IPR013216">
    <property type="entry name" value="Methyltransf_11"/>
</dbReference>
<dbReference type="AlphaFoldDB" id="A0A1W2DCZ5"/>
<keyword evidence="2" id="KW-0489">Methyltransferase</keyword>
<dbReference type="Gene3D" id="3.40.50.150">
    <property type="entry name" value="Vaccinia Virus protein VP39"/>
    <property type="match status" value="1"/>
</dbReference>
<evidence type="ECO:0000313" key="3">
    <source>
        <dbReference type="Proteomes" id="UP000192678"/>
    </source>
</evidence>
<dbReference type="SUPFAM" id="SSF53335">
    <property type="entry name" value="S-adenosyl-L-methionine-dependent methyltransferases"/>
    <property type="match status" value="1"/>
</dbReference>
<feature type="domain" description="Methyltransferase type 11" evidence="1">
    <location>
        <begin position="38"/>
        <end position="138"/>
    </location>
</feature>
<name>A0A1W2DCZ5_9SPHI</name>
<evidence type="ECO:0000313" key="2">
    <source>
        <dbReference type="EMBL" id="SMC95144.1"/>
    </source>
</evidence>
<dbReference type="STRING" id="475255.SAMN04488101_106188"/>
<dbReference type="GO" id="GO:0008757">
    <property type="term" value="F:S-adenosylmethionine-dependent methyltransferase activity"/>
    <property type="evidence" value="ECO:0007669"/>
    <property type="project" value="InterPro"/>
</dbReference>
<dbReference type="GO" id="GO:0032259">
    <property type="term" value="P:methylation"/>
    <property type="evidence" value="ECO:0007669"/>
    <property type="project" value="UniProtKB-KW"/>
</dbReference>
<dbReference type="InterPro" id="IPR029063">
    <property type="entry name" value="SAM-dependent_MTases_sf"/>
</dbReference>
<dbReference type="CDD" id="cd02440">
    <property type="entry name" value="AdoMet_MTases"/>
    <property type="match status" value="1"/>
</dbReference>
<accession>A0A1W2DCZ5</accession>
<protein>
    <submittedName>
        <fullName evidence="2">Methyltransferase domain-containing protein</fullName>
    </submittedName>
</protein>
<dbReference type="RefSeq" id="WP_159452662.1">
    <property type="nucleotide sequence ID" value="NZ_FWYB01000006.1"/>
</dbReference>
<dbReference type="EMBL" id="FWYB01000006">
    <property type="protein sequence ID" value="SMC95144.1"/>
    <property type="molecule type" value="Genomic_DNA"/>
</dbReference>
<organism evidence="2 3">
    <name type="scientific">Pedobacter nyackensis</name>
    <dbReference type="NCBI Taxonomy" id="475255"/>
    <lineage>
        <taxon>Bacteria</taxon>
        <taxon>Pseudomonadati</taxon>
        <taxon>Bacteroidota</taxon>
        <taxon>Sphingobacteriia</taxon>
        <taxon>Sphingobacteriales</taxon>
        <taxon>Sphingobacteriaceae</taxon>
        <taxon>Pedobacter</taxon>
    </lineage>
</organism>
<dbReference type="Proteomes" id="UP000192678">
    <property type="component" value="Unassembled WGS sequence"/>
</dbReference>
<keyword evidence="2" id="KW-0808">Transferase</keyword>